<dbReference type="EMBL" id="NMUH01008696">
    <property type="protein sequence ID" value="MQM19147.1"/>
    <property type="molecule type" value="Genomic_DNA"/>
</dbReference>
<organism evidence="1 2">
    <name type="scientific">Colocasia esculenta</name>
    <name type="common">Wild taro</name>
    <name type="synonym">Arum esculentum</name>
    <dbReference type="NCBI Taxonomy" id="4460"/>
    <lineage>
        <taxon>Eukaryota</taxon>
        <taxon>Viridiplantae</taxon>
        <taxon>Streptophyta</taxon>
        <taxon>Embryophyta</taxon>
        <taxon>Tracheophyta</taxon>
        <taxon>Spermatophyta</taxon>
        <taxon>Magnoliopsida</taxon>
        <taxon>Liliopsida</taxon>
        <taxon>Araceae</taxon>
        <taxon>Aroideae</taxon>
        <taxon>Colocasieae</taxon>
        <taxon>Colocasia</taxon>
    </lineage>
</organism>
<evidence type="ECO:0000313" key="1">
    <source>
        <dbReference type="EMBL" id="MQM19147.1"/>
    </source>
</evidence>
<reference evidence="1" key="1">
    <citation type="submission" date="2017-07" db="EMBL/GenBank/DDBJ databases">
        <title>Taro Niue Genome Assembly and Annotation.</title>
        <authorList>
            <person name="Atibalentja N."/>
            <person name="Keating K."/>
            <person name="Fields C.J."/>
        </authorList>
    </citation>
    <scope>NUCLEOTIDE SEQUENCE</scope>
    <source>
        <strain evidence="1">Niue_2</strain>
        <tissue evidence="1">Leaf</tissue>
    </source>
</reference>
<dbReference type="Proteomes" id="UP000652761">
    <property type="component" value="Unassembled WGS sequence"/>
</dbReference>
<sequence>MFRVVGMEDPEMVPGLGFLPKKATVSAVTTRSRQDDLSRQGLLSRHIVASRLEGGHGLCRDRNQRFCFAELQLDLSSVTARLRVLPVEVCLGVGTVVIVN</sequence>
<evidence type="ECO:0000313" key="2">
    <source>
        <dbReference type="Proteomes" id="UP000652761"/>
    </source>
</evidence>
<gene>
    <name evidence="1" type="ORF">Taro_052147</name>
</gene>
<comment type="caution">
    <text evidence="1">The sequence shown here is derived from an EMBL/GenBank/DDBJ whole genome shotgun (WGS) entry which is preliminary data.</text>
</comment>
<accession>A0A843XJC8</accession>
<name>A0A843XJC8_COLES</name>
<dbReference type="AlphaFoldDB" id="A0A843XJC8"/>
<keyword evidence="2" id="KW-1185">Reference proteome</keyword>
<proteinExistence type="predicted"/>
<protein>
    <submittedName>
        <fullName evidence="1">Uncharacterized protein</fullName>
    </submittedName>
</protein>